<dbReference type="EMBL" id="CP136594">
    <property type="protein sequence ID" value="WOE74179.1"/>
    <property type="molecule type" value="Genomic_DNA"/>
</dbReference>
<evidence type="ECO:0000313" key="3">
    <source>
        <dbReference type="Proteomes" id="UP001302429"/>
    </source>
</evidence>
<keyword evidence="1" id="KW-1133">Transmembrane helix</keyword>
<keyword evidence="3" id="KW-1185">Reference proteome</keyword>
<dbReference type="RefSeq" id="WP_317080412.1">
    <property type="nucleotide sequence ID" value="NZ_CP136594.1"/>
</dbReference>
<keyword evidence="1" id="KW-0472">Membrane</keyword>
<proteinExistence type="predicted"/>
<protein>
    <submittedName>
        <fullName evidence="2">Uncharacterized protein</fullName>
    </submittedName>
</protein>
<dbReference type="AlphaFoldDB" id="A0AA97HZ41"/>
<organism evidence="2 3">
    <name type="scientific">Alterisphingorhabdus coralli</name>
    <dbReference type="NCBI Taxonomy" id="3071408"/>
    <lineage>
        <taxon>Bacteria</taxon>
        <taxon>Pseudomonadati</taxon>
        <taxon>Pseudomonadota</taxon>
        <taxon>Alphaproteobacteria</taxon>
        <taxon>Sphingomonadales</taxon>
        <taxon>Sphingomonadaceae</taxon>
        <taxon>Alterisphingorhabdus (ex Yan et al. 2024)</taxon>
    </lineage>
</organism>
<evidence type="ECO:0000313" key="2">
    <source>
        <dbReference type="EMBL" id="WOE74179.1"/>
    </source>
</evidence>
<accession>A0AA97HZ41</accession>
<dbReference type="KEGG" id="acoa:RB602_09965"/>
<dbReference type="Proteomes" id="UP001302429">
    <property type="component" value="Chromosome"/>
</dbReference>
<sequence length="90" mass="10156">MEDALKGGLLLLAFGCVLLWIGWCHWRYRNTDNINIIEVMILKIGGADEPLPRTDFDRFLSYAQAFLCFLFGGSAVIAGIAIILNHWGWI</sequence>
<name>A0AA97HZ41_9SPHN</name>
<reference evidence="2 3" key="1">
    <citation type="submission" date="2023-10" db="EMBL/GenBank/DDBJ databases">
        <title>Complete genome sequence of a Sphingomonadaceae bacterium.</title>
        <authorList>
            <person name="Yan C."/>
        </authorList>
    </citation>
    <scope>NUCLEOTIDE SEQUENCE [LARGE SCALE GENOMIC DNA]</scope>
    <source>
        <strain evidence="2 3">SCSIO 66989</strain>
    </source>
</reference>
<gene>
    <name evidence="2" type="ORF">RB602_09965</name>
</gene>
<evidence type="ECO:0000256" key="1">
    <source>
        <dbReference type="SAM" id="Phobius"/>
    </source>
</evidence>
<feature type="transmembrane region" description="Helical" evidence="1">
    <location>
        <begin position="59"/>
        <end position="84"/>
    </location>
</feature>
<keyword evidence="1" id="KW-0812">Transmembrane</keyword>
<feature type="transmembrane region" description="Helical" evidence="1">
    <location>
        <begin position="7"/>
        <end position="23"/>
    </location>
</feature>